<evidence type="ECO:0000313" key="2">
    <source>
        <dbReference type="EMBL" id="CAK9436872.1"/>
    </source>
</evidence>
<dbReference type="EMBL" id="OZ022406">
    <property type="protein sequence ID" value="CAK9436872.1"/>
    <property type="molecule type" value="Genomic_DNA"/>
</dbReference>
<dbReference type="Proteomes" id="UP001497383">
    <property type="component" value="Chromosome 2"/>
</dbReference>
<feature type="compositionally biased region" description="Basic and acidic residues" evidence="1">
    <location>
        <begin position="173"/>
        <end position="186"/>
    </location>
</feature>
<accession>A0ABP0ZLL3</accession>
<feature type="compositionally biased region" description="Polar residues" evidence="1">
    <location>
        <begin position="60"/>
        <end position="88"/>
    </location>
</feature>
<protein>
    <submittedName>
        <fullName evidence="2">Uncharacterized protein</fullName>
    </submittedName>
</protein>
<reference evidence="2 3" key="1">
    <citation type="submission" date="2024-03" db="EMBL/GenBank/DDBJ databases">
        <authorList>
            <person name="Brejova B."/>
        </authorList>
    </citation>
    <scope>NUCLEOTIDE SEQUENCE [LARGE SCALE GENOMIC DNA]</scope>
    <source>
        <strain evidence="2 3">CBS 14171</strain>
    </source>
</reference>
<gene>
    <name evidence="2" type="ORF">LODBEIA_P13940</name>
</gene>
<dbReference type="GeneID" id="92206590"/>
<feature type="compositionally biased region" description="Polar residues" evidence="1">
    <location>
        <begin position="195"/>
        <end position="208"/>
    </location>
</feature>
<sequence length="227" mass="25132">MPKEKKKRYQISELVNMRHNFRHNIILTDLLPQQSQSHPPAILYPISAFVALSPPMVNLSLSPSPNQNPNQLHSPNQRQQAPNNNLKRSSFINSPPPSSITPSAHPSIQQLEANSSFQQTRIIPIIQIEKGQAIPSGGMPIELLYRQYPSAKCFSSPISIEKSDFAGIEDLGDGLKEEGGDEQHEEDKEENEQESQASSPMLTSSSSEIIIKILPTNNSDTVASNRC</sequence>
<organism evidence="2 3">
    <name type="scientific">Lodderomyces beijingensis</name>
    <dbReference type="NCBI Taxonomy" id="1775926"/>
    <lineage>
        <taxon>Eukaryota</taxon>
        <taxon>Fungi</taxon>
        <taxon>Dikarya</taxon>
        <taxon>Ascomycota</taxon>
        <taxon>Saccharomycotina</taxon>
        <taxon>Pichiomycetes</taxon>
        <taxon>Debaryomycetaceae</taxon>
        <taxon>Candida/Lodderomyces clade</taxon>
        <taxon>Lodderomyces</taxon>
    </lineage>
</organism>
<keyword evidence="3" id="KW-1185">Reference proteome</keyword>
<dbReference type="RefSeq" id="XP_066828332.1">
    <property type="nucleotide sequence ID" value="XM_066971277.1"/>
</dbReference>
<evidence type="ECO:0000313" key="3">
    <source>
        <dbReference type="Proteomes" id="UP001497383"/>
    </source>
</evidence>
<feature type="region of interest" description="Disordered" evidence="1">
    <location>
        <begin position="170"/>
        <end position="227"/>
    </location>
</feature>
<proteinExistence type="predicted"/>
<name>A0ABP0ZLL3_9ASCO</name>
<feature type="region of interest" description="Disordered" evidence="1">
    <location>
        <begin position="60"/>
        <end position="105"/>
    </location>
</feature>
<feature type="compositionally biased region" description="Polar residues" evidence="1">
    <location>
        <begin position="215"/>
        <end position="227"/>
    </location>
</feature>
<evidence type="ECO:0000256" key="1">
    <source>
        <dbReference type="SAM" id="MobiDB-lite"/>
    </source>
</evidence>